<feature type="binding site" evidence="8">
    <location>
        <position position="66"/>
    </location>
    <ligand>
        <name>Zn(2+)</name>
        <dbReference type="ChEBI" id="CHEBI:29105"/>
        <label>2</label>
        <note>catalytic</note>
    </ligand>
</feature>
<accession>A0A495J431</accession>
<proteinExistence type="inferred from homology"/>
<keyword evidence="10" id="KW-1185">Reference proteome</keyword>
<evidence type="ECO:0000256" key="5">
    <source>
        <dbReference type="ARBA" id="ARBA00022759"/>
    </source>
</evidence>
<evidence type="ECO:0000256" key="1">
    <source>
        <dbReference type="ARBA" id="ARBA00011738"/>
    </source>
</evidence>
<keyword evidence="2 8" id="KW-0819">tRNA processing</keyword>
<keyword evidence="3 8" id="KW-0540">Nuclease</keyword>
<dbReference type="OrthoDB" id="9800940at2"/>
<dbReference type="NCBIfam" id="TIGR02651">
    <property type="entry name" value="RNase_Z"/>
    <property type="match status" value="1"/>
</dbReference>
<evidence type="ECO:0000256" key="8">
    <source>
        <dbReference type="HAMAP-Rule" id="MF_01818"/>
    </source>
</evidence>
<dbReference type="AlphaFoldDB" id="A0A495J431"/>
<dbReference type="Gene3D" id="3.60.15.10">
    <property type="entry name" value="Ribonuclease Z/Hydroxyacylglutathione hydrolase-like"/>
    <property type="match status" value="1"/>
</dbReference>
<evidence type="ECO:0000256" key="7">
    <source>
        <dbReference type="ARBA" id="ARBA00022833"/>
    </source>
</evidence>
<feature type="binding site" evidence="8">
    <location>
        <position position="212"/>
    </location>
    <ligand>
        <name>Zn(2+)</name>
        <dbReference type="ChEBI" id="CHEBI:29105"/>
        <label>2</label>
        <note>catalytic</note>
    </ligand>
</feature>
<gene>
    <name evidence="8" type="primary">rnz</name>
    <name evidence="9" type="ORF">BDD43_3954</name>
</gene>
<comment type="caution">
    <text evidence="9">The sequence shown here is derived from an EMBL/GenBank/DDBJ whole genome shotgun (WGS) entry which is preliminary data.</text>
</comment>
<comment type="similarity">
    <text evidence="8">Belongs to the RNase Z family.</text>
</comment>
<evidence type="ECO:0000256" key="3">
    <source>
        <dbReference type="ARBA" id="ARBA00022722"/>
    </source>
</evidence>
<name>A0A495J431_9SPHI</name>
<feature type="binding site" evidence="8">
    <location>
        <position position="64"/>
    </location>
    <ligand>
        <name>Zn(2+)</name>
        <dbReference type="ChEBI" id="CHEBI:29105"/>
        <label>1</label>
        <note>catalytic</note>
    </ligand>
</feature>
<dbReference type="PANTHER" id="PTHR46018">
    <property type="entry name" value="ZINC PHOSPHODIESTERASE ELAC PROTEIN 1"/>
    <property type="match status" value="1"/>
</dbReference>
<keyword evidence="4 8" id="KW-0479">Metal-binding</keyword>
<comment type="catalytic activity">
    <reaction evidence="8">
        <text>Endonucleolytic cleavage of RNA, removing extra 3' nucleotides from tRNA precursor, generating 3' termini of tRNAs. A 3'-hydroxy group is left at the tRNA terminus and a 5'-phosphoryl group is left at the trailer molecule.</text>
        <dbReference type="EC" id="3.1.26.11"/>
    </reaction>
</comment>
<dbReference type="Proteomes" id="UP000268007">
    <property type="component" value="Unassembled WGS sequence"/>
</dbReference>
<comment type="cofactor">
    <cofactor evidence="8">
        <name>Zn(2+)</name>
        <dbReference type="ChEBI" id="CHEBI:29105"/>
    </cofactor>
    <text evidence="8">Binds 2 Zn(2+) ions.</text>
</comment>
<dbReference type="PANTHER" id="PTHR46018:SF2">
    <property type="entry name" value="ZINC PHOSPHODIESTERASE ELAC PROTEIN 1"/>
    <property type="match status" value="1"/>
</dbReference>
<evidence type="ECO:0000313" key="9">
    <source>
        <dbReference type="EMBL" id="RKR83740.1"/>
    </source>
</evidence>
<dbReference type="InterPro" id="IPR036866">
    <property type="entry name" value="RibonucZ/Hydroxyglut_hydro"/>
</dbReference>
<keyword evidence="5 8" id="KW-0255">Endonuclease</keyword>
<dbReference type="NCBIfam" id="NF000801">
    <property type="entry name" value="PRK00055.1-3"/>
    <property type="match status" value="1"/>
</dbReference>
<evidence type="ECO:0000256" key="2">
    <source>
        <dbReference type="ARBA" id="ARBA00022694"/>
    </source>
</evidence>
<comment type="subunit">
    <text evidence="1 8">Homodimer.</text>
</comment>
<keyword evidence="6 8" id="KW-0378">Hydrolase</keyword>
<protein>
    <recommendedName>
        <fullName evidence="8">Ribonuclease Z</fullName>
        <shortName evidence="8">RNase Z</shortName>
        <ecNumber evidence="8">3.1.26.11</ecNumber>
    </recommendedName>
    <alternativeName>
        <fullName evidence="8">tRNA 3 endonuclease</fullName>
    </alternativeName>
    <alternativeName>
        <fullName evidence="8">tRNase Z</fullName>
    </alternativeName>
</protein>
<dbReference type="Pfam" id="PF23023">
    <property type="entry name" value="Anti-Pycsar_Apyc1"/>
    <property type="match status" value="1"/>
</dbReference>
<reference evidence="9 10" key="1">
    <citation type="submission" date="2018-10" db="EMBL/GenBank/DDBJ databases">
        <title>Genomic Encyclopedia of Archaeal and Bacterial Type Strains, Phase II (KMG-II): from individual species to whole genera.</title>
        <authorList>
            <person name="Goeker M."/>
        </authorList>
    </citation>
    <scope>NUCLEOTIDE SEQUENCE [LARGE SCALE GENOMIC DNA]</scope>
    <source>
        <strain evidence="9 10">DSM 18602</strain>
    </source>
</reference>
<organism evidence="9 10">
    <name type="scientific">Mucilaginibacter gracilis</name>
    <dbReference type="NCBI Taxonomy" id="423350"/>
    <lineage>
        <taxon>Bacteria</taxon>
        <taxon>Pseudomonadati</taxon>
        <taxon>Bacteroidota</taxon>
        <taxon>Sphingobacteriia</taxon>
        <taxon>Sphingobacteriales</taxon>
        <taxon>Sphingobacteriaceae</taxon>
        <taxon>Mucilaginibacter</taxon>
    </lineage>
</organism>
<dbReference type="GO" id="GO:0042781">
    <property type="term" value="F:3'-tRNA processing endoribonuclease activity"/>
    <property type="evidence" value="ECO:0007669"/>
    <property type="project" value="UniProtKB-UniRule"/>
</dbReference>
<dbReference type="HAMAP" id="MF_01818">
    <property type="entry name" value="RNase_Z_BN"/>
    <property type="match status" value="1"/>
</dbReference>
<feature type="binding site" evidence="8">
    <location>
        <position position="212"/>
    </location>
    <ligand>
        <name>Zn(2+)</name>
        <dbReference type="ChEBI" id="CHEBI:29105"/>
        <label>1</label>
        <note>catalytic</note>
    </ligand>
</feature>
<evidence type="ECO:0000256" key="4">
    <source>
        <dbReference type="ARBA" id="ARBA00022723"/>
    </source>
</evidence>
<sequence>MRFDVTILGSSSATPIYNRNPTAQALNINERFYLIDCGEGTQQQMLRFDIKSSRIDYIFISHLHGDHYLGLVGLLSSLHLNGRKKPLTLFGPPHLKEIIDIQFKYSETTLHFELIFYPTNAEKAEVILDNQDITVETIILDHRVACTGFLFRQKRRLRKINKEKADELEVPVTYYSILKRGVDYLTTDGQVHPNSELTTPADEPMAYAYCSDTLYNESYFKQIANVDLLYHEATFAHAMLDRANETHHTTALQAGEIARLTGAKKLLIGHFSARYKTLTELLDEARSVFPETELAIEGKNFIIGN</sequence>
<feature type="active site" description="Proton acceptor" evidence="8">
    <location>
        <position position="66"/>
    </location>
</feature>
<evidence type="ECO:0000256" key="6">
    <source>
        <dbReference type="ARBA" id="ARBA00022801"/>
    </source>
</evidence>
<dbReference type="EMBL" id="RBKU01000001">
    <property type="protein sequence ID" value="RKR83740.1"/>
    <property type="molecule type" value="Genomic_DNA"/>
</dbReference>
<keyword evidence="7 8" id="KW-0862">Zinc</keyword>
<feature type="binding site" evidence="8">
    <location>
        <position position="67"/>
    </location>
    <ligand>
        <name>Zn(2+)</name>
        <dbReference type="ChEBI" id="CHEBI:29105"/>
        <label>2</label>
        <note>catalytic</note>
    </ligand>
</feature>
<dbReference type="SUPFAM" id="SSF56281">
    <property type="entry name" value="Metallo-hydrolase/oxidoreductase"/>
    <property type="match status" value="1"/>
</dbReference>
<evidence type="ECO:0000313" key="10">
    <source>
        <dbReference type="Proteomes" id="UP000268007"/>
    </source>
</evidence>
<dbReference type="InterPro" id="IPR013471">
    <property type="entry name" value="RNase_Z/BN"/>
</dbReference>
<dbReference type="GO" id="GO:0008270">
    <property type="term" value="F:zinc ion binding"/>
    <property type="evidence" value="ECO:0007669"/>
    <property type="project" value="UniProtKB-UniRule"/>
</dbReference>
<comment type="function">
    <text evidence="8">Zinc phosphodiesterase, which displays some tRNA 3'-processing endonuclease activity. Probably involved in tRNA maturation, by removing a 3'-trailer from precursor tRNA.</text>
</comment>
<feature type="binding site" evidence="8">
    <location>
        <position position="62"/>
    </location>
    <ligand>
        <name>Zn(2+)</name>
        <dbReference type="ChEBI" id="CHEBI:29105"/>
        <label>1</label>
        <note>catalytic</note>
    </ligand>
</feature>
<dbReference type="EC" id="3.1.26.11" evidence="8"/>
<feature type="binding site" evidence="8">
    <location>
        <position position="270"/>
    </location>
    <ligand>
        <name>Zn(2+)</name>
        <dbReference type="ChEBI" id="CHEBI:29105"/>
        <label>2</label>
        <note>catalytic</note>
    </ligand>
</feature>
<dbReference type="CDD" id="cd07717">
    <property type="entry name" value="RNaseZ_ZiPD-like_MBL-fold"/>
    <property type="match status" value="1"/>
</dbReference>
<dbReference type="RefSeq" id="WP_121199205.1">
    <property type="nucleotide sequence ID" value="NZ_RBKU01000001.1"/>
</dbReference>
<feature type="binding site" evidence="8">
    <location>
        <position position="142"/>
    </location>
    <ligand>
        <name>Zn(2+)</name>
        <dbReference type="ChEBI" id="CHEBI:29105"/>
        <label>1</label>
        <note>catalytic</note>
    </ligand>
</feature>